<comment type="caution">
    <text evidence="1">The sequence shown here is derived from an EMBL/GenBank/DDBJ whole genome shotgun (WGS) entry which is preliminary data.</text>
</comment>
<proteinExistence type="predicted"/>
<evidence type="ECO:0000313" key="1">
    <source>
        <dbReference type="EMBL" id="GEU72472.1"/>
    </source>
</evidence>
<accession>A0A6L2MI85</accession>
<protein>
    <submittedName>
        <fullName evidence="1">Uncharacterized protein</fullName>
    </submittedName>
</protein>
<reference evidence="1" key="1">
    <citation type="journal article" date="2019" name="Sci. Rep.">
        <title>Draft genome of Tanacetum cinerariifolium, the natural source of mosquito coil.</title>
        <authorList>
            <person name="Yamashiro T."/>
            <person name="Shiraishi A."/>
            <person name="Satake H."/>
            <person name="Nakayama K."/>
        </authorList>
    </citation>
    <scope>NUCLEOTIDE SEQUENCE</scope>
</reference>
<organism evidence="1">
    <name type="scientific">Tanacetum cinerariifolium</name>
    <name type="common">Dalmatian daisy</name>
    <name type="synonym">Chrysanthemum cinerariifolium</name>
    <dbReference type="NCBI Taxonomy" id="118510"/>
    <lineage>
        <taxon>Eukaryota</taxon>
        <taxon>Viridiplantae</taxon>
        <taxon>Streptophyta</taxon>
        <taxon>Embryophyta</taxon>
        <taxon>Tracheophyta</taxon>
        <taxon>Spermatophyta</taxon>
        <taxon>Magnoliopsida</taxon>
        <taxon>eudicotyledons</taxon>
        <taxon>Gunneridae</taxon>
        <taxon>Pentapetalae</taxon>
        <taxon>asterids</taxon>
        <taxon>campanulids</taxon>
        <taxon>Asterales</taxon>
        <taxon>Asteraceae</taxon>
        <taxon>Asteroideae</taxon>
        <taxon>Anthemideae</taxon>
        <taxon>Anthemidinae</taxon>
        <taxon>Tanacetum</taxon>
    </lineage>
</organism>
<gene>
    <name evidence="1" type="ORF">Tci_044450</name>
</gene>
<name>A0A6L2MI85_TANCI</name>
<dbReference type="AlphaFoldDB" id="A0A6L2MI85"/>
<dbReference type="EMBL" id="BKCJ010006499">
    <property type="protein sequence ID" value="GEU72472.1"/>
    <property type="molecule type" value="Genomic_DNA"/>
</dbReference>
<sequence>MSKNDMKDRVSSISKDDLGDLVKTFRIPLNLHPRLPDPTLCARLIRLREMKEKVLVRSGLKFVWSNRKCDPVFRRKDDNSEISIYDFMTLSSWGDAKVIEEPHHLPAPFLDRLPQHTTAAADEGALIPLPTPDEVVVAQLDPRMASRYQGSANGSFAGKRGFEDTRRCLDPLDTLTRSALFRYAEYDQIPEDDFATASRGEEIDLTSFPLAPGPYVIPYPFESDSSPLYTKQQWDGSHLPKSNILCKEIFKDPDVCRRALDRTITHAELRKTESLLPLELSNRFNVLNALLVLMELKRLQARLADAKVSSAGLTDELARTDAKLSDQAIVCLVRRLFSSDRFHDALPYVASIGISSSVERGLHMGCTDVEFEVAVHNVFNFSVGAEAEFNKALAAFPSILFLFLGEVAASTEGALSEVTKILLDKLVHSATLVFSVPHVISEALDQSHVDHVTDGLPLVV</sequence>